<evidence type="ECO:0000313" key="5">
    <source>
        <dbReference type="EMBL" id="CAL6045873.1"/>
    </source>
</evidence>
<name>A0AA86QQ28_9EUKA</name>
<evidence type="ECO:0000313" key="3">
    <source>
        <dbReference type="EMBL" id="CAI9958351.1"/>
    </source>
</evidence>
<dbReference type="Proteomes" id="UP001642409">
    <property type="component" value="Unassembled WGS sequence"/>
</dbReference>
<evidence type="ECO:0000313" key="9">
    <source>
        <dbReference type="Proteomes" id="UP001642409"/>
    </source>
</evidence>
<dbReference type="EMBL" id="CATOUU010000905">
    <property type="protein sequence ID" value="CAI9958352.1"/>
    <property type="molecule type" value="Genomic_DNA"/>
</dbReference>
<evidence type="ECO:0000313" key="6">
    <source>
        <dbReference type="EMBL" id="CAL6045875.1"/>
    </source>
</evidence>
<reference evidence="4" key="1">
    <citation type="submission" date="2023-06" db="EMBL/GenBank/DDBJ databases">
        <authorList>
            <person name="Kurt Z."/>
        </authorList>
    </citation>
    <scope>NUCLEOTIDE SEQUENCE</scope>
</reference>
<dbReference type="EMBL" id="CATOUU010000905">
    <property type="protein sequence ID" value="CAI9958350.1"/>
    <property type="molecule type" value="Genomic_DNA"/>
</dbReference>
<evidence type="ECO:0000313" key="4">
    <source>
        <dbReference type="EMBL" id="CAI9958352.1"/>
    </source>
</evidence>
<dbReference type="EMBL" id="CAXDID020000166">
    <property type="protein sequence ID" value="CAL6045873.1"/>
    <property type="molecule type" value="Genomic_DNA"/>
</dbReference>
<gene>
    <name evidence="5" type="ORF">HINF_LOCUS41455</name>
    <name evidence="6" type="ORF">HINF_LOCUS41456</name>
    <name evidence="7" type="ORF">HINF_LOCUS41457</name>
    <name evidence="8" type="ORF">HINF_LOCUS41458</name>
    <name evidence="1" type="ORF">HINF_LOCUS45994</name>
    <name evidence="2" type="ORF">HINF_LOCUS45995</name>
    <name evidence="3" type="ORF">HINF_LOCUS45996</name>
    <name evidence="4" type="ORF">HINF_LOCUS45997</name>
</gene>
<dbReference type="EMBL" id="CATOUU010000905">
    <property type="protein sequence ID" value="CAI9958349.1"/>
    <property type="molecule type" value="Genomic_DNA"/>
</dbReference>
<accession>A0AA86QQ28</accession>
<dbReference type="EMBL" id="CATOUU010000905">
    <property type="protein sequence ID" value="CAI9958351.1"/>
    <property type="molecule type" value="Genomic_DNA"/>
</dbReference>
<evidence type="ECO:0000313" key="7">
    <source>
        <dbReference type="EMBL" id="CAL6045877.1"/>
    </source>
</evidence>
<evidence type="ECO:0000313" key="1">
    <source>
        <dbReference type="EMBL" id="CAI9958349.1"/>
    </source>
</evidence>
<proteinExistence type="predicted"/>
<protein>
    <submittedName>
        <fullName evidence="5">Hypothetical_protein</fullName>
    </submittedName>
</protein>
<dbReference type="EMBL" id="CAXDID020000166">
    <property type="protein sequence ID" value="CAL6045879.1"/>
    <property type="molecule type" value="Genomic_DNA"/>
</dbReference>
<sequence>MSNQILELPQIFGHLVKLTSIKHRIRKTSAWRPLHVGMPRKSFKSRALLQIDYEPKQFKSSKKLRAASKKLKIQLSDILEGPASVPSGSFKQACHDDLDLKSDDSASTDVFWDQSEVDNVKMLYVSGSNGKRSVQEVTISTGMAAGERRQDELDIYDLLF</sequence>
<dbReference type="AlphaFoldDB" id="A0AA86QQ28"/>
<organism evidence="4">
    <name type="scientific">Hexamita inflata</name>
    <dbReference type="NCBI Taxonomy" id="28002"/>
    <lineage>
        <taxon>Eukaryota</taxon>
        <taxon>Metamonada</taxon>
        <taxon>Diplomonadida</taxon>
        <taxon>Hexamitidae</taxon>
        <taxon>Hexamitinae</taxon>
        <taxon>Hexamita</taxon>
    </lineage>
</organism>
<keyword evidence="9" id="KW-1185">Reference proteome</keyword>
<evidence type="ECO:0000313" key="8">
    <source>
        <dbReference type="EMBL" id="CAL6045879.1"/>
    </source>
</evidence>
<reference evidence="5 9" key="2">
    <citation type="submission" date="2024-07" db="EMBL/GenBank/DDBJ databases">
        <authorList>
            <person name="Akdeniz Z."/>
        </authorList>
    </citation>
    <scope>NUCLEOTIDE SEQUENCE [LARGE SCALE GENOMIC DNA]</scope>
</reference>
<comment type="caution">
    <text evidence="4">The sequence shown here is derived from an EMBL/GenBank/DDBJ whole genome shotgun (WGS) entry which is preliminary data.</text>
</comment>
<dbReference type="EMBL" id="CAXDID020000166">
    <property type="protein sequence ID" value="CAL6045875.1"/>
    <property type="molecule type" value="Genomic_DNA"/>
</dbReference>
<dbReference type="EMBL" id="CAXDID020000166">
    <property type="protein sequence ID" value="CAL6045877.1"/>
    <property type="molecule type" value="Genomic_DNA"/>
</dbReference>
<evidence type="ECO:0000313" key="2">
    <source>
        <dbReference type="EMBL" id="CAI9958350.1"/>
    </source>
</evidence>